<dbReference type="InterPro" id="IPR011697">
    <property type="entry name" value="Peptidase_C26"/>
</dbReference>
<dbReference type="InterPro" id="IPR044668">
    <property type="entry name" value="PuuD-like"/>
</dbReference>
<proteinExistence type="predicted"/>
<dbReference type="AlphaFoldDB" id="A0A4Y8JV38"/>
<dbReference type="Gene3D" id="3.40.50.880">
    <property type="match status" value="1"/>
</dbReference>
<dbReference type="InterPro" id="IPR029062">
    <property type="entry name" value="Class_I_gatase-like"/>
</dbReference>
<protein>
    <submittedName>
        <fullName evidence="1">Gamma-glutamyl-gamma-aminobutyrate hydrolase family protein</fullName>
    </submittedName>
</protein>
<dbReference type="GO" id="GO:0005829">
    <property type="term" value="C:cytosol"/>
    <property type="evidence" value="ECO:0007669"/>
    <property type="project" value="TreeGrafter"/>
</dbReference>
<dbReference type="PANTHER" id="PTHR43235:SF1">
    <property type="entry name" value="GLUTAMINE AMIDOTRANSFERASE PB2B2.05-RELATED"/>
    <property type="match status" value="1"/>
</dbReference>
<dbReference type="OrthoDB" id="9813383at2"/>
<comment type="caution">
    <text evidence="1">The sequence shown here is derived from an EMBL/GenBank/DDBJ whole genome shotgun (WGS) entry which is preliminary data.</text>
</comment>
<accession>A0A4Y8JV38</accession>
<evidence type="ECO:0000313" key="2">
    <source>
        <dbReference type="Proteomes" id="UP000297472"/>
    </source>
</evidence>
<evidence type="ECO:0000313" key="1">
    <source>
        <dbReference type="EMBL" id="TFD31260.1"/>
    </source>
</evidence>
<keyword evidence="1" id="KW-0378">Hydrolase</keyword>
<dbReference type="PANTHER" id="PTHR43235">
    <property type="entry name" value="GLUTAMINE AMIDOTRANSFERASE PB2B2.05-RELATED"/>
    <property type="match status" value="1"/>
</dbReference>
<keyword evidence="2" id="KW-1185">Reference proteome</keyword>
<dbReference type="PROSITE" id="PS51273">
    <property type="entry name" value="GATASE_TYPE_1"/>
    <property type="match status" value="1"/>
</dbReference>
<sequence length="249" mass="26141">MTPRLAVVEVTRHRPDRPAYHAKVQLLNASAADAGTNGGWSVSRLAAADLSPAELLAATDDCDAIVIMGGEDVTPRFYGGGTGYEGETRHFEVADAGQIALVRRALERGTPLLGICRGLQIINVALGGTIVQHIEDGIHRNVGVPIEQVLREHPVQLLPGSTLIDSLGQAGILVQSAHHQSVDRLGAGLVPAGVAPDGLVEAIEHESAPITGVQWHPEAPDSPAEQLPLLLAALQSQLAEARVDERLAA</sequence>
<gene>
    <name evidence="1" type="ORF">E3T49_06690</name>
</gene>
<dbReference type="GO" id="GO:0006598">
    <property type="term" value="P:polyamine catabolic process"/>
    <property type="evidence" value="ECO:0007669"/>
    <property type="project" value="TreeGrafter"/>
</dbReference>
<reference evidence="1 2" key="1">
    <citation type="submission" date="2019-03" db="EMBL/GenBank/DDBJ databases">
        <title>Genomics of glacier-inhabiting Cryobacterium strains.</title>
        <authorList>
            <person name="Liu Q."/>
            <person name="Xin Y.-H."/>
        </authorList>
    </citation>
    <scope>NUCLEOTIDE SEQUENCE [LARGE SCALE GENOMIC DNA]</scope>
    <source>
        <strain evidence="1 2">TMT1-51</strain>
    </source>
</reference>
<dbReference type="EMBL" id="SOHA01000017">
    <property type="protein sequence ID" value="TFD31260.1"/>
    <property type="molecule type" value="Genomic_DNA"/>
</dbReference>
<dbReference type="Pfam" id="PF07722">
    <property type="entry name" value="Peptidase_C26"/>
    <property type="match status" value="1"/>
</dbReference>
<organism evidence="1 2">
    <name type="scientific">Cryobacterium cryoconiti</name>
    <dbReference type="NCBI Taxonomy" id="1259239"/>
    <lineage>
        <taxon>Bacteria</taxon>
        <taxon>Bacillati</taxon>
        <taxon>Actinomycetota</taxon>
        <taxon>Actinomycetes</taxon>
        <taxon>Micrococcales</taxon>
        <taxon>Microbacteriaceae</taxon>
        <taxon>Cryobacterium</taxon>
    </lineage>
</organism>
<name>A0A4Y8JV38_9MICO</name>
<dbReference type="Proteomes" id="UP000297472">
    <property type="component" value="Unassembled WGS sequence"/>
</dbReference>
<dbReference type="GO" id="GO:0033969">
    <property type="term" value="F:gamma-glutamyl-gamma-aminobutyrate hydrolase activity"/>
    <property type="evidence" value="ECO:0007669"/>
    <property type="project" value="TreeGrafter"/>
</dbReference>
<dbReference type="SUPFAM" id="SSF52317">
    <property type="entry name" value="Class I glutamine amidotransferase-like"/>
    <property type="match status" value="1"/>
</dbReference>